<gene>
    <name evidence="2" type="ORF">THAOC_25211</name>
</gene>
<feature type="non-terminal residue" evidence="2">
    <location>
        <position position="87"/>
    </location>
</feature>
<feature type="compositionally biased region" description="Basic and acidic residues" evidence="1">
    <location>
        <begin position="16"/>
        <end position="33"/>
    </location>
</feature>
<feature type="region of interest" description="Disordered" evidence="1">
    <location>
        <begin position="1"/>
        <end position="87"/>
    </location>
</feature>
<organism evidence="2 3">
    <name type="scientific">Thalassiosira oceanica</name>
    <name type="common">Marine diatom</name>
    <dbReference type="NCBI Taxonomy" id="159749"/>
    <lineage>
        <taxon>Eukaryota</taxon>
        <taxon>Sar</taxon>
        <taxon>Stramenopiles</taxon>
        <taxon>Ochrophyta</taxon>
        <taxon>Bacillariophyta</taxon>
        <taxon>Coscinodiscophyceae</taxon>
        <taxon>Thalassiosirophycidae</taxon>
        <taxon>Thalassiosirales</taxon>
        <taxon>Thalassiosiraceae</taxon>
        <taxon>Thalassiosira</taxon>
    </lineage>
</organism>
<evidence type="ECO:0000256" key="1">
    <source>
        <dbReference type="SAM" id="MobiDB-lite"/>
    </source>
</evidence>
<evidence type="ECO:0000313" key="3">
    <source>
        <dbReference type="Proteomes" id="UP000266841"/>
    </source>
</evidence>
<feature type="compositionally biased region" description="Basic and acidic residues" evidence="1">
    <location>
        <begin position="54"/>
        <end position="81"/>
    </location>
</feature>
<proteinExistence type="predicted"/>
<comment type="caution">
    <text evidence="2">The sequence shown here is derived from an EMBL/GenBank/DDBJ whole genome shotgun (WGS) entry which is preliminary data.</text>
</comment>
<sequence>MRLSQMVGRDAVPTDAGERRPSARRGSGRDPGRPARSGAAIIFGRHTLGAAGDGKGEEVGERRPIGAKGDGKGKGEEETRIGDAATD</sequence>
<evidence type="ECO:0000313" key="2">
    <source>
        <dbReference type="EMBL" id="EJK55089.1"/>
    </source>
</evidence>
<keyword evidence="3" id="KW-1185">Reference proteome</keyword>
<dbReference type="EMBL" id="AGNL01034741">
    <property type="protein sequence ID" value="EJK55089.1"/>
    <property type="molecule type" value="Genomic_DNA"/>
</dbReference>
<protein>
    <submittedName>
        <fullName evidence="2">Uncharacterized protein</fullName>
    </submittedName>
</protein>
<accession>K0RRV5</accession>
<dbReference type="AlphaFoldDB" id="K0RRV5"/>
<name>K0RRV5_THAOC</name>
<reference evidence="2 3" key="1">
    <citation type="journal article" date="2012" name="Genome Biol.">
        <title>Genome and low-iron response of an oceanic diatom adapted to chronic iron limitation.</title>
        <authorList>
            <person name="Lommer M."/>
            <person name="Specht M."/>
            <person name="Roy A.S."/>
            <person name="Kraemer L."/>
            <person name="Andreson R."/>
            <person name="Gutowska M.A."/>
            <person name="Wolf J."/>
            <person name="Bergner S.V."/>
            <person name="Schilhabel M.B."/>
            <person name="Klostermeier U.C."/>
            <person name="Beiko R.G."/>
            <person name="Rosenstiel P."/>
            <person name="Hippler M."/>
            <person name="Laroche J."/>
        </authorList>
    </citation>
    <scope>NUCLEOTIDE SEQUENCE [LARGE SCALE GENOMIC DNA]</scope>
    <source>
        <strain evidence="2 3">CCMP1005</strain>
    </source>
</reference>
<dbReference type="Proteomes" id="UP000266841">
    <property type="component" value="Unassembled WGS sequence"/>
</dbReference>